<feature type="domain" description="DUF6671" evidence="1">
    <location>
        <begin position="62"/>
        <end position="278"/>
    </location>
</feature>
<dbReference type="InterPro" id="IPR046612">
    <property type="entry name" value="DUF6671"/>
</dbReference>
<evidence type="ECO:0000313" key="3">
    <source>
        <dbReference type="Proteomes" id="UP001139260"/>
    </source>
</evidence>
<dbReference type="RefSeq" id="WP_248428039.1">
    <property type="nucleotide sequence ID" value="NZ_JALNUB010000004.1"/>
</dbReference>
<evidence type="ECO:0000259" key="1">
    <source>
        <dbReference type="Pfam" id="PF20376"/>
    </source>
</evidence>
<keyword evidence="3" id="KW-1185">Reference proteome</keyword>
<accession>A0A9X1XRE2</accession>
<reference evidence="2" key="1">
    <citation type="submission" date="2022-04" db="EMBL/GenBank/DDBJ databases">
        <title>Flavobacterium pygoscelis sp. nov. isolated from Chinstrap chick (Pygoscelis antarcticus).</title>
        <authorList>
            <person name="Irgang R."/>
            <person name="Poblete-Morales M."/>
            <person name="Avendano-Herrera R."/>
        </authorList>
    </citation>
    <scope>NUCLEOTIDE SEQUENCE</scope>
    <source>
        <strain evidence="2">I-SCBP12n</strain>
    </source>
</reference>
<dbReference type="AlphaFoldDB" id="A0A9X1XRE2"/>
<organism evidence="2 3">
    <name type="scientific">Flavobacterium pygoscelis</name>
    <dbReference type="NCBI Taxonomy" id="2893176"/>
    <lineage>
        <taxon>Bacteria</taxon>
        <taxon>Pseudomonadati</taxon>
        <taxon>Bacteroidota</taxon>
        <taxon>Flavobacteriia</taxon>
        <taxon>Flavobacteriales</taxon>
        <taxon>Flavobacteriaceae</taxon>
        <taxon>Flavobacterium</taxon>
    </lineage>
</organism>
<gene>
    <name evidence="2" type="ORF">MW871_06815</name>
</gene>
<dbReference type="EMBL" id="JALNUB010000004">
    <property type="protein sequence ID" value="MCK8141603.1"/>
    <property type="molecule type" value="Genomic_DNA"/>
</dbReference>
<protein>
    <recommendedName>
        <fullName evidence="1">DUF6671 domain-containing protein</fullName>
    </recommendedName>
</protein>
<dbReference type="Proteomes" id="UP001139260">
    <property type="component" value="Unassembled WGS sequence"/>
</dbReference>
<proteinExistence type="predicted"/>
<comment type="caution">
    <text evidence="2">The sequence shown here is derived from an EMBL/GenBank/DDBJ whole genome shotgun (WGS) entry which is preliminary data.</text>
</comment>
<evidence type="ECO:0000313" key="2">
    <source>
        <dbReference type="EMBL" id="MCK8141603.1"/>
    </source>
</evidence>
<name>A0A9X1XRE2_9FLAO</name>
<sequence length="278" mass="31333">MYKGRSIFIATKHKKETVIAPLLESKLGAYCYTSDFLDTDILGTFSGEISRKEDALSTLRNKCILGHKLTNCDLVVASEGSFGAHPTLFFAAADEELVMLKDFKNDLEIVGRELTLETNMDSEIILTQANLIDFAKKINFPSHGIILKLEENNSTKIRKEFKDIEDLLLLYNTLKNQNGNITAETDMRALYNPTRMKAIKKATENLIAKIKNECPRCKTPGFDIISAKPGLPCESCSFPTRSTLSYTYQCKKCAYTHEKKFPRGIEKEDPTYCDNCNP</sequence>
<dbReference type="Pfam" id="PF20376">
    <property type="entry name" value="DUF6671"/>
    <property type="match status" value="1"/>
</dbReference>